<keyword evidence="3" id="KW-1185">Reference proteome</keyword>
<protein>
    <submittedName>
        <fullName evidence="2">DinB family protein</fullName>
    </submittedName>
</protein>
<comment type="caution">
    <text evidence="2">The sequence shown here is derived from an EMBL/GenBank/DDBJ whole genome shotgun (WGS) entry which is preliminary data.</text>
</comment>
<proteinExistence type="predicted"/>
<organism evidence="2 3">
    <name type="scientific">Micromonospora azadirachtae</name>
    <dbReference type="NCBI Taxonomy" id="1970735"/>
    <lineage>
        <taxon>Bacteria</taxon>
        <taxon>Bacillati</taxon>
        <taxon>Actinomycetota</taxon>
        <taxon>Actinomycetes</taxon>
        <taxon>Micromonosporales</taxon>
        <taxon>Micromonosporaceae</taxon>
        <taxon>Micromonospora</taxon>
    </lineage>
</organism>
<dbReference type="Proteomes" id="UP001597053">
    <property type="component" value="Unassembled WGS sequence"/>
</dbReference>
<evidence type="ECO:0000259" key="1">
    <source>
        <dbReference type="Pfam" id="PF12867"/>
    </source>
</evidence>
<dbReference type="InterPro" id="IPR024775">
    <property type="entry name" value="DinB-like"/>
</dbReference>
<sequence>MTDTSIDRIGTEQLRDRIAAELERTRARTALLTDVVDDADLMRQHSPLMSPLVWDLAHVGNQEELWLVRDVGGRSPVRQDIDELYDAFKQPRRDRPSLPLLPPGEARAYITSVRDKVYDLLDQIRFTDGRLVADGFAFGMIVQHEQQHDETMLATHQLRSGPAVLHAPPPPEP</sequence>
<dbReference type="EMBL" id="JBHTHM010002463">
    <property type="protein sequence ID" value="MFD0788053.1"/>
    <property type="molecule type" value="Genomic_DNA"/>
</dbReference>
<feature type="non-terminal residue" evidence="2">
    <location>
        <position position="173"/>
    </location>
</feature>
<evidence type="ECO:0000313" key="3">
    <source>
        <dbReference type="Proteomes" id="UP001597053"/>
    </source>
</evidence>
<dbReference type="Pfam" id="PF12867">
    <property type="entry name" value="DinB_2"/>
    <property type="match status" value="1"/>
</dbReference>
<gene>
    <name evidence="2" type="ORF">ACFQZ8_29435</name>
</gene>
<dbReference type="SUPFAM" id="SSF109854">
    <property type="entry name" value="DinB/YfiT-like putative metalloenzymes"/>
    <property type="match status" value="1"/>
</dbReference>
<name>A0ABW3ABJ6_9ACTN</name>
<dbReference type="Gene3D" id="1.20.120.450">
    <property type="entry name" value="dinb family like domain"/>
    <property type="match status" value="1"/>
</dbReference>
<reference evidence="3" key="1">
    <citation type="journal article" date="2019" name="Int. J. Syst. Evol. Microbiol.">
        <title>The Global Catalogue of Microorganisms (GCM) 10K type strain sequencing project: providing services to taxonomists for standard genome sequencing and annotation.</title>
        <authorList>
            <consortium name="The Broad Institute Genomics Platform"/>
            <consortium name="The Broad Institute Genome Sequencing Center for Infectious Disease"/>
            <person name="Wu L."/>
            <person name="Ma J."/>
        </authorList>
    </citation>
    <scope>NUCLEOTIDE SEQUENCE [LARGE SCALE GENOMIC DNA]</scope>
    <source>
        <strain evidence="3">JCM 32148</strain>
    </source>
</reference>
<evidence type="ECO:0000313" key="2">
    <source>
        <dbReference type="EMBL" id="MFD0788053.1"/>
    </source>
</evidence>
<dbReference type="InterPro" id="IPR034660">
    <property type="entry name" value="DinB/YfiT-like"/>
</dbReference>
<accession>A0ABW3ABJ6</accession>
<feature type="domain" description="DinB-like" evidence="1">
    <location>
        <begin position="21"/>
        <end position="152"/>
    </location>
</feature>